<evidence type="ECO:0000313" key="9">
    <source>
        <dbReference type="Proteomes" id="UP000051841"/>
    </source>
</evidence>
<feature type="transmembrane region" description="Helical" evidence="6">
    <location>
        <begin position="104"/>
        <end position="125"/>
    </location>
</feature>
<dbReference type="GO" id="GO:0005886">
    <property type="term" value="C:plasma membrane"/>
    <property type="evidence" value="ECO:0007669"/>
    <property type="project" value="UniProtKB-SubCell"/>
</dbReference>
<reference evidence="8 9" key="1">
    <citation type="journal article" date="2015" name="Genome Announc.">
        <title>Expanding the biotechnology potential of lactobacilli through comparative genomics of 213 strains and associated genera.</title>
        <authorList>
            <person name="Sun Z."/>
            <person name="Harris H.M."/>
            <person name="McCann A."/>
            <person name="Guo C."/>
            <person name="Argimon S."/>
            <person name="Zhang W."/>
            <person name="Yang X."/>
            <person name="Jeffery I.B."/>
            <person name="Cooney J.C."/>
            <person name="Kagawa T.F."/>
            <person name="Liu W."/>
            <person name="Song Y."/>
            <person name="Salvetti E."/>
            <person name="Wrobel A."/>
            <person name="Rasinkangas P."/>
            <person name="Parkhill J."/>
            <person name="Rea M.C."/>
            <person name="O'Sullivan O."/>
            <person name="Ritari J."/>
            <person name="Douillard F.P."/>
            <person name="Paul Ross R."/>
            <person name="Yang R."/>
            <person name="Briner A.E."/>
            <person name="Felis G.E."/>
            <person name="de Vos W.M."/>
            <person name="Barrangou R."/>
            <person name="Klaenhammer T.R."/>
            <person name="Caufield P.W."/>
            <person name="Cui Y."/>
            <person name="Zhang H."/>
            <person name="O'Toole P.W."/>
        </authorList>
    </citation>
    <scope>NUCLEOTIDE SEQUENCE [LARGE SCALE GENOMIC DNA]</scope>
    <source>
        <strain evidence="8 9">DSM 20405</strain>
    </source>
</reference>
<dbReference type="Proteomes" id="UP000051841">
    <property type="component" value="Unassembled WGS sequence"/>
</dbReference>
<name>A0A0R2HCZ2_9FIRM</name>
<keyword evidence="5 6" id="KW-0472">Membrane</keyword>
<evidence type="ECO:0000256" key="5">
    <source>
        <dbReference type="ARBA" id="ARBA00023136"/>
    </source>
</evidence>
<dbReference type="InterPro" id="IPR010432">
    <property type="entry name" value="RDD"/>
</dbReference>
<evidence type="ECO:0000259" key="7">
    <source>
        <dbReference type="Pfam" id="PF06271"/>
    </source>
</evidence>
<comment type="subcellular location">
    <subcellularLocation>
        <location evidence="1">Cell membrane</location>
        <topology evidence="1">Multi-pass membrane protein</topology>
    </subcellularLocation>
</comment>
<dbReference type="InterPro" id="IPR051791">
    <property type="entry name" value="Pra-immunoreactive"/>
</dbReference>
<dbReference type="Pfam" id="PF06271">
    <property type="entry name" value="RDD"/>
    <property type="match status" value="1"/>
</dbReference>
<evidence type="ECO:0000256" key="1">
    <source>
        <dbReference type="ARBA" id="ARBA00004651"/>
    </source>
</evidence>
<dbReference type="PANTHER" id="PTHR36115">
    <property type="entry name" value="PROLINE-RICH ANTIGEN HOMOLOG-RELATED"/>
    <property type="match status" value="1"/>
</dbReference>
<evidence type="ECO:0000313" key="8">
    <source>
        <dbReference type="EMBL" id="KRN50174.1"/>
    </source>
</evidence>
<sequence length="147" mass="16477">MLHPQAKKIPNQLSLFSFPTNIIVGILCLAVAFGYYYLLPLFWHTQTLGKKITRIKVVDYDGSEVTPVQLFVRQIIMMTLVEGSLFTSTTTIHQMLSSIINIKYVSIISRFGLCISIVTIILLIITNSHQALHDLVAHTMVVSASQE</sequence>
<keyword evidence="4 6" id="KW-1133">Transmembrane helix</keyword>
<keyword evidence="3 6" id="KW-0812">Transmembrane</keyword>
<proteinExistence type="predicted"/>
<accession>A0A0R2HCZ2</accession>
<keyword evidence="9" id="KW-1185">Reference proteome</keyword>
<evidence type="ECO:0000256" key="3">
    <source>
        <dbReference type="ARBA" id="ARBA00022692"/>
    </source>
</evidence>
<gene>
    <name evidence="8" type="ORF">IV49_GL000413</name>
</gene>
<organism evidence="8 9">
    <name type="scientific">Kandleria vitulina DSM 20405</name>
    <dbReference type="NCBI Taxonomy" id="1410657"/>
    <lineage>
        <taxon>Bacteria</taxon>
        <taxon>Bacillati</taxon>
        <taxon>Bacillota</taxon>
        <taxon>Erysipelotrichia</taxon>
        <taxon>Erysipelotrichales</taxon>
        <taxon>Coprobacillaceae</taxon>
        <taxon>Kandleria</taxon>
    </lineage>
</organism>
<dbReference type="AlphaFoldDB" id="A0A0R2HCZ2"/>
<dbReference type="EMBL" id="JQBL01000013">
    <property type="protein sequence ID" value="KRN50174.1"/>
    <property type="molecule type" value="Genomic_DNA"/>
</dbReference>
<keyword evidence="2" id="KW-1003">Cell membrane</keyword>
<protein>
    <recommendedName>
        <fullName evidence="7">RDD domain-containing protein</fullName>
    </recommendedName>
</protein>
<evidence type="ECO:0000256" key="2">
    <source>
        <dbReference type="ARBA" id="ARBA00022475"/>
    </source>
</evidence>
<evidence type="ECO:0000256" key="4">
    <source>
        <dbReference type="ARBA" id="ARBA00022989"/>
    </source>
</evidence>
<comment type="caution">
    <text evidence="8">The sequence shown here is derived from an EMBL/GenBank/DDBJ whole genome shotgun (WGS) entry which is preliminary data.</text>
</comment>
<feature type="domain" description="RDD" evidence="7">
    <location>
        <begin position="22"/>
        <end position="137"/>
    </location>
</feature>
<evidence type="ECO:0000256" key="6">
    <source>
        <dbReference type="SAM" id="Phobius"/>
    </source>
</evidence>
<dbReference type="PATRIC" id="fig|1410657.5.peg.439"/>
<feature type="transmembrane region" description="Helical" evidence="6">
    <location>
        <begin position="12"/>
        <end position="38"/>
    </location>
</feature>